<gene>
    <name evidence="1" type="ORF">FEAC_13940</name>
</gene>
<dbReference type="Proteomes" id="UP000032336">
    <property type="component" value="Unassembled WGS sequence"/>
</dbReference>
<evidence type="ECO:0000313" key="2">
    <source>
        <dbReference type="Proteomes" id="UP000032336"/>
    </source>
</evidence>
<dbReference type="STRING" id="1121877.FEAC_13940"/>
<reference evidence="1 2" key="1">
    <citation type="submission" date="2015-01" db="EMBL/GenBank/DDBJ databases">
        <title>Draft genome of the acidophilic iron oxidizer Ferrimicrobium acidiphilum strain T23.</title>
        <authorList>
            <person name="Poehlein A."/>
            <person name="Eisen S."/>
            <person name="Schloemann M."/>
            <person name="Johnson B.D."/>
            <person name="Daniel R."/>
            <person name="Muehling M."/>
        </authorList>
    </citation>
    <scope>NUCLEOTIDE SEQUENCE [LARGE SCALE GENOMIC DNA]</scope>
    <source>
        <strain evidence="1 2">T23</strain>
    </source>
</reference>
<name>A0A0D8FX94_9ACTN</name>
<organism evidence="1 2">
    <name type="scientific">Ferrimicrobium acidiphilum DSM 19497</name>
    <dbReference type="NCBI Taxonomy" id="1121877"/>
    <lineage>
        <taxon>Bacteria</taxon>
        <taxon>Bacillati</taxon>
        <taxon>Actinomycetota</taxon>
        <taxon>Acidimicrobiia</taxon>
        <taxon>Acidimicrobiales</taxon>
        <taxon>Acidimicrobiaceae</taxon>
        <taxon>Ferrimicrobium</taxon>
    </lineage>
</organism>
<dbReference type="AlphaFoldDB" id="A0A0D8FX94"/>
<sequence>MCDPPGEVGHPLGLGSLSGCNGLCTSHGYGHSANEGIEVLGISQLFAEFALFIRWHLTVSRNYGLLSLNRLVVRQLKIWAECID</sequence>
<comment type="caution">
    <text evidence="1">The sequence shown here is derived from an EMBL/GenBank/DDBJ whole genome shotgun (WGS) entry which is preliminary data.</text>
</comment>
<evidence type="ECO:0000313" key="1">
    <source>
        <dbReference type="EMBL" id="KJE76892.1"/>
    </source>
</evidence>
<keyword evidence="2" id="KW-1185">Reference proteome</keyword>
<accession>A0A0D8FX94</accession>
<protein>
    <submittedName>
        <fullName evidence="1">Uncharacterized protein</fullName>
    </submittedName>
</protein>
<dbReference type="EMBL" id="JXUW01000010">
    <property type="protein sequence ID" value="KJE76892.1"/>
    <property type="molecule type" value="Genomic_DNA"/>
</dbReference>
<proteinExistence type="predicted"/>